<sequence length="389" mass="43652">MEFQFSDRVNSFQPSIFTVLNEKKEELIKQGRKVYNLSVGTPDFKPTPHIMEAMKKACENPDNYKYAIVDKPELLDAVCYRYKHRYGVDLQKEEIMSVYGSQEGMAHIGWTFCNPGDVVLVPDPGYPIFEAGPFLAGAVIEKYPLDSENGFLPRLNDIPKEVLAKTKFMIVSYPLNPVCVTAPDEFYIELIDFAKKHNIIILHDNAYSDIIYTKELGKSFLSFEGAKDVGVEFYSLSKSYNLTGARISFVVGNKVIIDKFKIVRSQIDYGIFLPIQYAAIAALTGPDDFILAQRDEYARRNKALCGGLRNIGWNIPDSQGTMFAWGPIPKGYTDSVKFCMDLIEKAGVIVTPGSCFGARGEGYVRFALVENIDDIDKLIKAIDESGILK</sequence>
<evidence type="ECO:0000313" key="6">
    <source>
        <dbReference type="Proteomes" id="UP000037043"/>
    </source>
</evidence>
<name>A0A0L6Z669_9CLOT</name>
<evidence type="ECO:0000259" key="4">
    <source>
        <dbReference type="Pfam" id="PF00155"/>
    </source>
</evidence>
<comment type="cofactor">
    <cofactor evidence="1">
        <name>pyridoxal 5'-phosphate</name>
        <dbReference type="ChEBI" id="CHEBI:597326"/>
    </cofactor>
</comment>
<dbReference type="CDD" id="cd00609">
    <property type="entry name" value="AAT_like"/>
    <property type="match status" value="1"/>
</dbReference>
<organism evidence="5 6">
    <name type="scientific">Clostridium homopropionicum DSM 5847</name>
    <dbReference type="NCBI Taxonomy" id="1121318"/>
    <lineage>
        <taxon>Bacteria</taxon>
        <taxon>Bacillati</taxon>
        <taxon>Bacillota</taxon>
        <taxon>Clostridia</taxon>
        <taxon>Eubacteriales</taxon>
        <taxon>Clostridiaceae</taxon>
        <taxon>Clostridium</taxon>
    </lineage>
</organism>
<dbReference type="InterPro" id="IPR015422">
    <property type="entry name" value="PyrdxlP-dep_Trfase_small"/>
</dbReference>
<protein>
    <submittedName>
        <fullName evidence="5">LL-diaminopimelate aminotransferase</fullName>
        <ecNumber evidence="5">2.6.1.83</ecNumber>
    </submittedName>
</protein>
<dbReference type="EC" id="2.6.1.83" evidence="5"/>
<evidence type="ECO:0000256" key="2">
    <source>
        <dbReference type="ARBA" id="ARBA00022576"/>
    </source>
</evidence>
<feature type="domain" description="Aminotransferase class I/classII large" evidence="4">
    <location>
        <begin position="33"/>
        <end position="382"/>
    </location>
</feature>
<dbReference type="STRING" id="36844.SAMN04488501_101111"/>
<dbReference type="PATRIC" id="fig|1121318.3.peg.3364"/>
<dbReference type="Gene3D" id="3.90.1150.10">
    <property type="entry name" value="Aspartate Aminotransferase, domain 1"/>
    <property type="match status" value="1"/>
</dbReference>
<dbReference type="InterPro" id="IPR015421">
    <property type="entry name" value="PyrdxlP-dep_Trfase_major"/>
</dbReference>
<evidence type="ECO:0000256" key="1">
    <source>
        <dbReference type="ARBA" id="ARBA00001933"/>
    </source>
</evidence>
<reference evidence="6" key="1">
    <citation type="submission" date="2015-08" db="EMBL/GenBank/DDBJ databases">
        <title>Genome sequence of the strict anaerobe Clostridium homopropionicum LuHBu1 (DSM 5847T).</title>
        <authorList>
            <person name="Poehlein A."/>
            <person name="Beck M."/>
            <person name="Schiel-Bengelsdorf B."/>
            <person name="Bengelsdorf F.R."/>
            <person name="Daniel R."/>
            <person name="Duerre P."/>
        </authorList>
    </citation>
    <scope>NUCLEOTIDE SEQUENCE [LARGE SCALE GENOMIC DNA]</scope>
    <source>
        <strain evidence="6">DSM 5847</strain>
    </source>
</reference>
<dbReference type="AlphaFoldDB" id="A0A0L6Z669"/>
<proteinExistence type="predicted"/>
<dbReference type="InterPro" id="IPR050881">
    <property type="entry name" value="LL-DAP_aminotransferase"/>
</dbReference>
<dbReference type="PANTHER" id="PTHR42832:SF3">
    <property type="entry name" value="L-GLUTAMINE--4-(METHYLSULFANYL)-2-OXOBUTANOATE AMINOTRANSFERASE"/>
    <property type="match status" value="1"/>
</dbReference>
<keyword evidence="2 5" id="KW-0032">Aminotransferase</keyword>
<evidence type="ECO:0000256" key="3">
    <source>
        <dbReference type="ARBA" id="ARBA00022679"/>
    </source>
</evidence>
<accession>A0A0L6Z669</accession>
<dbReference type="Gene3D" id="3.40.640.10">
    <property type="entry name" value="Type I PLP-dependent aspartate aminotransferase-like (Major domain)"/>
    <property type="match status" value="1"/>
</dbReference>
<keyword evidence="3 5" id="KW-0808">Transferase</keyword>
<dbReference type="InterPro" id="IPR015424">
    <property type="entry name" value="PyrdxlP-dep_Trfase"/>
</dbReference>
<dbReference type="GO" id="GO:0010285">
    <property type="term" value="F:L,L-diaminopimelate aminotransferase activity"/>
    <property type="evidence" value="ECO:0007669"/>
    <property type="project" value="UniProtKB-EC"/>
</dbReference>
<dbReference type="EMBL" id="LHUR01000042">
    <property type="protein sequence ID" value="KOA18467.1"/>
    <property type="molecule type" value="Genomic_DNA"/>
</dbReference>
<comment type="caution">
    <text evidence="5">The sequence shown here is derived from an EMBL/GenBank/DDBJ whole genome shotgun (WGS) entry which is preliminary data.</text>
</comment>
<dbReference type="RefSeq" id="WP_052222811.1">
    <property type="nucleotide sequence ID" value="NZ_LHUR01000042.1"/>
</dbReference>
<keyword evidence="6" id="KW-1185">Reference proteome</keyword>
<evidence type="ECO:0000313" key="5">
    <source>
        <dbReference type="EMBL" id="KOA18467.1"/>
    </source>
</evidence>
<dbReference type="InterPro" id="IPR004839">
    <property type="entry name" value="Aminotransferase_I/II_large"/>
</dbReference>
<gene>
    <name evidence="5" type="primary">dapL_2</name>
    <name evidence="5" type="ORF">CLHOM_33690</name>
</gene>
<dbReference type="GO" id="GO:0030170">
    <property type="term" value="F:pyridoxal phosphate binding"/>
    <property type="evidence" value="ECO:0007669"/>
    <property type="project" value="InterPro"/>
</dbReference>
<dbReference type="PANTHER" id="PTHR42832">
    <property type="entry name" value="AMINO ACID AMINOTRANSFERASE"/>
    <property type="match status" value="1"/>
</dbReference>
<dbReference type="SUPFAM" id="SSF53383">
    <property type="entry name" value="PLP-dependent transferases"/>
    <property type="match status" value="1"/>
</dbReference>
<dbReference type="Proteomes" id="UP000037043">
    <property type="component" value="Unassembled WGS sequence"/>
</dbReference>
<dbReference type="Pfam" id="PF00155">
    <property type="entry name" value="Aminotran_1_2"/>
    <property type="match status" value="1"/>
</dbReference>